<evidence type="ECO:0000313" key="1">
    <source>
        <dbReference type="EMBL" id="OQR82355.1"/>
    </source>
</evidence>
<gene>
    <name evidence="1" type="ORF">ACHHYP_16191</name>
</gene>
<reference evidence="1 2" key="1">
    <citation type="journal article" date="2014" name="Genome Biol. Evol.">
        <title>The secreted proteins of Achlya hypogyna and Thraustotheca clavata identify the ancestral oomycete secretome and reveal gene acquisitions by horizontal gene transfer.</title>
        <authorList>
            <person name="Misner I."/>
            <person name="Blouin N."/>
            <person name="Leonard G."/>
            <person name="Richards T.A."/>
            <person name="Lane C.E."/>
        </authorList>
    </citation>
    <scope>NUCLEOTIDE SEQUENCE [LARGE SCALE GENOMIC DNA]</scope>
    <source>
        <strain evidence="1 2">ATCC 48635</strain>
    </source>
</reference>
<protein>
    <submittedName>
        <fullName evidence="1">Uncharacterized protein</fullName>
    </submittedName>
</protein>
<dbReference type="Proteomes" id="UP000243579">
    <property type="component" value="Unassembled WGS sequence"/>
</dbReference>
<organism evidence="1 2">
    <name type="scientific">Achlya hypogyna</name>
    <name type="common">Oomycete</name>
    <name type="synonym">Protoachlya hypogyna</name>
    <dbReference type="NCBI Taxonomy" id="1202772"/>
    <lineage>
        <taxon>Eukaryota</taxon>
        <taxon>Sar</taxon>
        <taxon>Stramenopiles</taxon>
        <taxon>Oomycota</taxon>
        <taxon>Saprolegniomycetes</taxon>
        <taxon>Saprolegniales</taxon>
        <taxon>Achlyaceae</taxon>
        <taxon>Achlya</taxon>
    </lineage>
</organism>
<proteinExistence type="predicted"/>
<evidence type="ECO:0000313" key="2">
    <source>
        <dbReference type="Proteomes" id="UP000243579"/>
    </source>
</evidence>
<dbReference type="OrthoDB" id="48127at2759"/>
<comment type="caution">
    <text evidence="1">The sequence shown here is derived from an EMBL/GenBank/DDBJ whole genome shotgun (WGS) entry which is preliminary data.</text>
</comment>
<dbReference type="AlphaFoldDB" id="A0A1V9Y9E1"/>
<dbReference type="EMBL" id="JNBR01002482">
    <property type="protein sequence ID" value="OQR82355.1"/>
    <property type="molecule type" value="Genomic_DNA"/>
</dbReference>
<sequence>MATFHGVRYIRTSPDVSFNKERRSDIFHRNEEEGSAFRAHRVDLAHLKANRINKEKDFEEFRERHT</sequence>
<dbReference type="Pfam" id="PF06522">
    <property type="entry name" value="B12D"/>
    <property type="match status" value="1"/>
</dbReference>
<accession>A0A1V9Y9E1</accession>
<keyword evidence="2" id="KW-1185">Reference proteome</keyword>
<name>A0A1V9Y9E1_ACHHY</name>
<dbReference type="InterPro" id="IPR010530">
    <property type="entry name" value="B12D"/>
</dbReference>